<dbReference type="Pfam" id="PF04773">
    <property type="entry name" value="FecR"/>
    <property type="match status" value="1"/>
</dbReference>
<reference evidence="4 5" key="1">
    <citation type="submission" date="2020-08" db="EMBL/GenBank/DDBJ databases">
        <title>Genome sequence of Pedobacter roseus KACC 11594T.</title>
        <authorList>
            <person name="Hyun D.-W."/>
            <person name="Bae J.-W."/>
        </authorList>
    </citation>
    <scope>NUCLEOTIDE SEQUENCE [LARGE SCALE GENOMIC DNA]</scope>
    <source>
        <strain evidence="4 5">KACC 11594</strain>
    </source>
</reference>
<dbReference type="InterPro" id="IPR012373">
    <property type="entry name" value="Ferrdict_sens_TM"/>
</dbReference>
<evidence type="ECO:0000313" key="5">
    <source>
        <dbReference type="Proteomes" id="UP000515806"/>
    </source>
</evidence>
<evidence type="ECO:0000256" key="1">
    <source>
        <dbReference type="SAM" id="Phobius"/>
    </source>
</evidence>
<feature type="domain" description="FecR protein" evidence="2">
    <location>
        <begin position="170"/>
        <end position="268"/>
    </location>
</feature>
<dbReference type="InterPro" id="IPR006860">
    <property type="entry name" value="FecR"/>
</dbReference>
<dbReference type="Proteomes" id="UP000515806">
    <property type="component" value="Chromosome"/>
</dbReference>
<keyword evidence="1" id="KW-1133">Transmembrane helix</keyword>
<name>A0A7G9QHH8_9SPHI</name>
<dbReference type="GO" id="GO:0016989">
    <property type="term" value="F:sigma factor antagonist activity"/>
    <property type="evidence" value="ECO:0007669"/>
    <property type="project" value="TreeGrafter"/>
</dbReference>
<dbReference type="PANTHER" id="PTHR30273">
    <property type="entry name" value="PERIPLASMIC SIGNAL SENSOR AND SIGMA FACTOR ACTIVATOR FECR-RELATED"/>
    <property type="match status" value="1"/>
</dbReference>
<dbReference type="Gene3D" id="2.60.120.1440">
    <property type="match status" value="1"/>
</dbReference>
<sequence length="376" mass="42210">MEEEKFRQILDRYIAGEATPEEEAWLESAYINWNSKEQNTYSESFLKEGTDKIWETVSKHTKPSRKISKLLFPLLSAAALIIITMVSILIYKQNQRKTDLTNIPAFKDIKPGKDRAVLVLANGIKINLDEINSGHLADQTGVSISKTADGQIVYTVPAQENEAAEMQYNTIVTPAGGQYQVNLPDGTKVWLNASSSLTFPTSFAAKRSVTLKGEAYFEVSKISAGGKRIPFYVESTHQKIEVLGTHFNVNAYPDESATKTTLLEGSVQINSKVLLKPGEQSRLQDESIKVIAVNAEDYIDWKNGDFILEHNDFRSVMRKIARWYDVEVIYGDDAPKKLNLGGWISRSKNISSVLQLMEQTGKVHFKIEGRRITVTK</sequence>
<dbReference type="InterPro" id="IPR032508">
    <property type="entry name" value="FecR_C"/>
</dbReference>
<feature type="transmembrane region" description="Helical" evidence="1">
    <location>
        <begin position="70"/>
        <end position="91"/>
    </location>
</feature>
<feature type="domain" description="Protein FecR C-terminal" evidence="3">
    <location>
        <begin position="306"/>
        <end position="374"/>
    </location>
</feature>
<organism evidence="4 5">
    <name type="scientific">Pedobacter roseus</name>
    <dbReference type="NCBI Taxonomy" id="336820"/>
    <lineage>
        <taxon>Bacteria</taxon>
        <taxon>Pseudomonadati</taxon>
        <taxon>Bacteroidota</taxon>
        <taxon>Sphingobacteriia</taxon>
        <taxon>Sphingobacteriales</taxon>
        <taxon>Sphingobacteriaceae</taxon>
        <taxon>Pedobacter</taxon>
    </lineage>
</organism>
<evidence type="ECO:0000259" key="3">
    <source>
        <dbReference type="Pfam" id="PF16344"/>
    </source>
</evidence>
<proteinExistence type="predicted"/>
<dbReference type="AlphaFoldDB" id="A0A7G9QHH8"/>
<dbReference type="KEGG" id="proe:H9L23_01410"/>
<gene>
    <name evidence="4" type="ORF">H9L23_01410</name>
</gene>
<evidence type="ECO:0000259" key="2">
    <source>
        <dbReference type="Pfam" id="PF04773"/>
    </source>
</evidence>
<accession>A0A7G9QHH8</accession>
<keyword evidence="1" id="KW-0472">Membrane</keyword>
<dbReference type="PANTHER" id="PTHR30273:SF2">
    <property type="entry name" value="PROTEIN FECR"/>
    <property type="match status" value="1"/>
</dbReference>
<dbReference type="EMBL" id="CP060723">
    <property type="protein sequence ID" value="QNN42803.1"/>
    <property type="molecule type" value="Genomic_DNA"/>
</dbReference>
<keyword evidence="5" id="KW-1185">Reference proteome</keyword>
<keyword evidence="1" id="KW-0812">Transmembrane</keyword>
<evidence type="ECO:0000313" key="4">
    <source>
        <dbReference type="EMBL" id="QNN42803.1"/>
    </source>
</evidence>
<dbReference type="RefSeq" id="WP_187593315.1">
    <property type="nucleotide sequence ID" value="NZ_CP060723.1"/>
</dbReference>
<protein>
    <submittedName>
        <fullName evidence="4">FecR family protein</fullName>
    </submittedName>
</protein>
<dbReference type="Pfam" id="PF16344">
    <property type="entry name" value="FecR_C"/>
    <property type="match status" value="1"/>
</dbReference>
<dbReference type="Gene3D" id="3.55.50.30">
    <property type="match status" value="1"/>
</dbReference>